<sequence length="316" mass="34103">MEMVAERLEPDHVPVRKGSRWAIPIAVAPLLALILYLFIDGDVLLSDPAPAPAKEYYPAVAIVHVASESEGREVVMDGNVEAEREVALRVERDSQLISVDVRRSQKVRAGQPLCRVRPSGSQEMQVLFSPIEGVVSLIGGTGGSDLNSGAPCVTVFDPASMMAMGEFSPRYAEVIKPGNHVLLTIDGENFDSQIRIIYPSMDDKGLDNRQFEVALPEGVPINPGTVVGMKITTDQITPTLVPFGALVLHDEYGMAARTVSGDGPTGLVKTYAVTLVATGKDGFYVEGLPPKARLIVKDPAFPQPPEGERVRIGRMY</sequence>
<keyword evidence="1" id="KW-0472">Membrane</keyword>
<gene>
    <name evidence="2" type="ORF">HK107_10025</name>
</gene>
<keyword evidence="3" id="KW-1185">Reference proteome</keyword>
<keyword evidence="1" id="KW-0812">Transmembrane</keyword>
<dbReference type="EMBL" id="JABFCX010000003">
    <property type="protein sequence ID" value="NNU16657.1"/>
    <property type="molecule type" value="Genomic_DNA"/>
</dbReference>
<protein>
    <recommendedName>
        <fullName evidence="4">HlyD family efflux transporter periplasmic adaptor subunit</fullName>
    </recommendedName>
</protein>
<dbReference type="RefSeq" id="WP_173199326.1">
    <property type="nucleotide sequence ID" value="NZ_JABFCX010000003.1"/>
</dbReference>
<dbReference type="Proteomes" id="UP000536835">
    <property type="component" value="Unassembled WGS sequence"/>
</dbReference>
<dbReference type="GO" id="GO:1990281">
    <property type="term" value="C:efflux pump complex"/>
    <property type="evidence" value="ECO:0007669"/>
    <property type="project" value="TreeGrafter"/>
</dbReference>
<evidence type="ECO:0000313" key="3">
    <source>
        <dbReference type="Proteomes" id="UP000536835"/>
    </source>
</evidence>
<organism evidence="2 3">
    <name type="scientific">Parvularcula mediterranea</name>
    <dbReference type="NCBI Taxonomy" id="2732508"/>
    <lineage>
        <taxon>Bacteria</taxon>
        <taxon>Pseudomonadati</taxon>
        <taxon>Pseudomonadota</taxon>
        <taxon>Alphaproteobacteria</taxon>
        <taxon>Parvularculales</taxon>
        <taxon>Parvularculaceae</taxon>
        <taxon>Parvularcula</taxon>
    </lineage>
</organism>
<feature type="transmembrane region" description="Helical" evidence="1">
    <location>
        <begin position="21"/>
        <end position="39"/>
    </location>
</feature>
<dbReference type="GO" id="GO:0015562">
    <property type="term" value="F:efflux transmembrane transporter activity"/>
    <property type="evidence" value="ECO:0007669"/>
    <property type="project" value="TreeGrafter"/>
</dbReference>
<name>A0A7Y3W5T0_9PROT</name>
<evidence type="ECO:0000313" key="2">
    <source>
        <dbReference type="EMBL" id="NNU16657.1"/>
    </source>
</evidence>
<dbReference type="PANTHER" id="PTHR30469">
    <property type="entry name" value="MULTIDRUG RESISTANCE PROTEIN MDTA"/>
    <property type="match status" value="1"/>
</dbReference>
<reference evidence="2 3" key="1">
    <citation type="submission" date="2020-05" db="EMBL/GenBank/DDBJ databases">
        <title>Parvularcula mediterraneae sp. nov., isolated from polypropylene straw from shallow seawater of the seashore of Laganas in Zakynthos island, Greece.</title>
        <authorList>
            <person name="Szabo I."/>
            <person name="Al-Omari J."/>
            <person name="Rado J."/>
            <person name="Szerdahelyi G.S."/>
        </authorList>
    </citation>
    <scope>NUCLEOTIDE SEQUENCE [LARGE SCALE GENOMIC DNA]</scope>
    <source>
        <strain evidence="2 3">ZS-1/3</strain>
    </source>
</reference>
<dbReference type="AlphaFoldDB" id="A0A7Y3W5T0"/>
<comment type="caution">
    <text evidence="2">The sequence shown here is derived from an EMBL/GenBank/DDBJ whole genome shotgun (WGS) entry which is preliminary data.</text>
</comment>
<accession>A0A7Y3W5T0</accession>
<proteinExistence type="predicted"/>
<keyword evidence="1" id="KW-1133">Transmembrane helix</keyword>
<evidence type="ECO:0008006" key="4">
    <source>
        <dbReference type="Google" id="ProtNLM"/>
    </source>
</evidence>
<evidence type="ECO:0000256" key="1">
    <source>
        <dbReference type="SAM" id="Phobius"/>
    </source>
</evidence>